<dbReference type="Pfam" id="PF09346">
    <property type="entry name" value="SMI1_KNR4"/>
    <property type="match status" value="1"/>
</dbReference>
<organism evidence="2 3">
    <name type="scientific">Archangium gephyra</name>
    <dbReference type="NCBI Taxonomy" id="48"/>
    <lineage>
        <taxon>Bacteria</taxon>
        <taxon>Pseudomonadati</taxon>
        <taxon>Myxococcota</taxon>
        <taxon>Myxococcia</taxon>
        <taxon>Myxococcales</taxon>
        <taxon>Cystobacterineae</taxon>
        <taxon>Archangiaceae</taxon>
        <taxon>Archangium</taxon>
    </lineage>
</organism>
<feature type="domain" description="Knr4/Smi1-like" evidence="1">
    <location>
        <begin position="15"/>
        <end position="141"/>
    </location>
</feature>
<accession>A0ABX9JP05</accession>
<proteinExistence type="predicted"/>
<dbReference type="InterPro" id="IPR037883">
    <property type="entry name" value="Knr4/Smi1-like_sf"/>
</dbReference>
<dbReference type="SMART" id="SM00860">
    <property type="entry name" value="SMI1_KNR4"/>
    <property type="match status" value="1"/>
</dbReference>
<evidence type="ECO:0000313" key="3">
    <source>
        <dbReference type="Proteomes" id="UP000256345"/>
    </source>
</evidence>
<name>A0ABX9JP05_9BACT</name>
<dbReference type="Proteomes" id="UP000256345">
    <property type="component" value="Unassembled WGS sequence"/>
</dbReference>
<dbReference type="InterPro" id="IPR018958">
    <property type="entry name" value="Knr4/Smi1-like_dom"/>
</dbReference>
<sequence length="145" mass="16346">MKIQWVPYLWTEPHPVDSQMLDRLEQQWKVKLPDLYRELVTTYQGMGPEPCAFNVGTGNDAFSVLLIVSAESEKKAYSVNEAHRILEPHVPVGISPFALTPGGEYLCFDYRNSPEQPRVVLVTVEMSIHPVADDFASFMNGLYSG</sequence>
<comment type="caution">
    <text evidence="2">The sequence shown here is derived from an EMBL/GenBank/DDBJ whole genome shotgun (WGS) entry which is preliminary data.</text>
</comment>
<keyword evidence="3" id="KW-1185">Reference proteome</keyword>
<dbReference type="SUPFAM" id="SSF160631">
    <property type="entry name" value="SMI1/KNR4-like"/>
    <property type="match status" value="1"/>
</dbReference>
<reference evidence="2 3" key="1">
    <citation type="submission" date="2018-08" db="EMBL/GenBank/DDBJ databases">
        <title>Genomic Encyclopedia of Archaeal and Bacterial Type Strains, Phase II (KMG-II): from individual species to whole genera.</title>
        <authorList>
            <person name="Goeker M."/>
        </authorList>
    </citation>
    <scope>NUCLEOTIDE SEQUENCE [LARGE SCALE GENOMIC DNA]</scope>
    <source>
        <strain evidence="2 3">DSM 2261</strain>
    </source>
</reference>
<evidence type="ECO:0000259" key="1">
    <source>
        <dbReference type="SMART" id="SM00860"/>
    </source>
</evidence>
<dbReference type="RefSeq" id="WP_047857020.1">
    <property type="nucleotide sequence ID" value="NZ_CP011509.1"/>
</dbReference>
<gene>
    <name evidence="2" type="ORF">ATI61_117168</name>
</gene>
<dbReference type="Gene3D" id="3.40.1580.10">
    <property type="entry name" value="SMI1/KNR4-like"/>
    <property type="match status" value="1"/>
</dbReference>
<evidence type="ECO:0000313" key="2">
    <source>
        <dbReference type="EMBL" id="REG23323.1"/>
    </source>
</evidence>
<protein>
    <submittedName>
        <fullName evidence="2">SUKH superfamily protein</fullName>
    </submittedName>
</protein>
<dbReference type="EMBL" id="QUMU01000017">
    <property type="protein sequence ID" value="REG23323.1"/>
    <property type="molecule type" value="Genomic_DNA"/>
</dbReference>